<keyword evidence="2" id="KW-1185">Reference proteome</keyword>
<sequence>MSDNPANVYSYCGALSDNNGATAAAIDILNHACAAAHDSRSKQSLLEWASRGDNLKNLRDKIKEAAS</sequence>
<name>A0A094IR59_9GAMM</name>
<dbReference type="OrthoDB" id="9946665at2"/>
<dbReference type="RefSeq" id="WP_034776943.1">
    <property type="nucleotide sequence ID" value="NZ_JPER01000008.1"/>
</dbReference>
<dbReference type="EMBL" id="JPER01000008">
    <property type="protein sequence ID" value="KFZ30170.1"/>
    <property type="molecule type" value="Genomic_DNA"/>
</dbReference>
<proteinExistence type="predicted"/>
<dbReference type="AlphaFoldDB" id="A0A094IR59"/>
<evidence type="ECO:0000313" key="2">
    <source>
        <dbReference type="Proteomes" id="UP000054363"/>
    </source>
</evidence>
<reference evidence="1 2" key="1">
    <citation type="submission" date="2014-06" db="EMBL/GenBank/DDBJ databases">
        <title>The draft genome sequence of Idiomarina salinarum ISL-52.</title>
        <authorList>
            <person name="Du J."/>
            <person name="Shao Z."/>
        </authorList>
    </citation>
    <scope>NUCLEOTIDE SEQUENCE [LARGE SCALE GENOMIC DNA]</scope>
    <source>
        <strain evidence="1 2">ISL-52</strain>
    </source>
</reference>
<protein>
    <submittedName>
        <fullName evidence="1">Uncharacterized protein</fullName>
    </submittedName>
</protein>
<organism evidence="1 2">
    <name type="scientific">Pseudidiomarina salinarum</name>
    <dbReference type="NCBI Taxonomy" id="435908"/>
    <lineage>
        <taxon>Bacteria</taxon>
        <taxon>Pseudomonadati</taxon>
        <taxon>Pseudomonadota</taxon>
        <taxon>Gammaproteobacteria</taxon>
        <taxon>Alteromonadales</taxon>
        <taxon>Idiomarinaceae</taxon>
        <taxon>Pseudidiomarina</taxon>
    </lineage>
</organism>
<comment type="caution">
    <text evidence="1">The sequence shown here is derived from an EMBL/GenBank/DDBJ whole genome shotgun (WGS) entry which is preliminary data.</text>
</comment>
<evidence type="ECO:0000313" key="1">
    <source>
        <dbReference type="EMBL" id="KFZ30170.1"/>
    </source>
</evidence>
<gene>
    <name evidence="1" type="ORF">IDSA_11450</name>
</gene>
<accession>A0A094IR59</accession>
<dbReference type="Proteomes" id="UP000054363">
    <property type="component" value="Unassembled WGS sequence"/>
</dbReference>